<evidence type="ECO:0008006" key="3">
    <source>
        <dbReference type="Google" id="ProtNLM"/>
    </source>
</evidence>
<dbReference type="Proteomes" id="UP000298277">
    <property type="component" value="Unassembled WGS sequence"/>
</dbReference>
<name>A0A5F1YD68_9LEPT</name>
<dbReference type="OrthoDB" id="345498at2"/>
<evidence type="ECO:0000313" key="1">
    <source>
        <dbReference type="EMBL" id="TGK36013.1"/>
    </source>
</evidence>
<accession>A0A5F1YD68</accession>
<organism evidence="1 2">
    <name type="scientific">Leptospira gomenensis</name>
    <dbReference type="NCBI Taxonomy" id="2484974"/>
    <lineage>
        <taxon>Bacteria</taxon>
        <taxon>Pseudomonadati</taxon>
        <taxon>Spirochaetota</taxon>
        <taxon>Spirochaetia</taxon>
        <taxon>Leptospirales</taxon>
        <taxon>Leptospiraceae</taxon>
        <taxon>Leptospira</taxon>
    </lineage>
</organism>
<keyword evidence="2" id="KW-1185">Reference proteome</keyword>
<dbReference type="SUPFAM" id="SSF56091">
    <property type="entry name" value="DNA ligase/mRNA capping enzyme, catalytic domain"/>
    <property type="match status" value="1"/>
</dbReference>
<dbReference type="AlphaFoldDB" id="A0A5F1YD68"/>
<sequence length="514" mass="59029">MISFCKLIEDYKEQSETALKRELLISYLCECKEEELDSAVFLLSGEKRKRIITEESLIRLASEFSQHPLWLLHASIREVGDVAETLALTTGLPVLSKNWDLGSILNETERLRAEPELLRERLFFFWKTLEISEKTFLHSLLLGKRIIKVPEILLFSVLADCFDLELGILLIRYKRERPDLRTIPVSQILRSWFPDKKRTRLSKKEIAGRTDVSLGERKNESNSVDPVYSDDTIPDNYGFFWECPGIPVRAVGNSSGIFLWKEGENGDLLDPISFSEVYSACSELLTSGNTFSLTGVVQEDGNNTFIIYDILEYNGRTSANISFRERRDILSSLVGNPKTLAIRSVETNSFAKNVSIKEFYKLLMDKKSNAYLFDPTGNTLFLFLRPARSLKAVLLYGRKGREESGTVFWELGFGIRFNSISPEPRTIARIVLRNEDPFFAELDSFFQENTIEKKGPIRGVPTIWKAELSFQTVHQSKRHKLGFRLEGVRLVRRISEEETIDSLETLVEFWEKSL</sequence>
<proteinExistence type="predicted"/>
<evidence type="ECO:0000313" key="2">
    <source>
        <dbReference type="Proteomes" id="UP000298277"/>
    </source>
</evidence>
<dbReference type="RefSeq" id="WP_135592901.1">
    <property type="nucleotide sequence ID" value="NZ_RQEZ01000002.1"/>
</dbReference>
<comment type="caution">
    <text evidence="1">The sequence shown here is derived from an EMBL/GenBank/DDBJ whole genome shotgun (WGS) entry which is preliminary data.</text>
</comment>
<dbReference type="EMBL" id="RQFA01000026">
    <property type="protein sequence ID" value="TGK36013.1"/>
    <property type="molecule type" value="Genomic_DNA"/>
</dbReference>
<protein>
    <recommendedName>
        <fullName evidence="3">DNA ligase (ATP)</fullName>
    </recommendedName>
</protein>
<gene>
    <name evidence="1" type="ORF">EHQ17_05405</name>
</gene>
<reference evidence="1" key="1">
    <citation type="journal article" date="2019" name="PLoS Negl. Trop. Dis.">
        <title>Revisiting the worldwide diversity of Leptospira species in the environment.</title>
        <authorList>
            <person name="Vincent A.T."/>
            <person name="Schiettekatte O."/>
            <person name="Bourhy P."/>
            <person name="Veyrier F.J."/>
            <person name="Picardeau M."/>
        </authorList>
    </citation>
    <scope>NUCLEOTIDE SEQUENCE [LARGE SCALE GENOMIC DNA]</scope>
    <source>
        <strain evidence="1">201800299</strain>
    </source>
</reference>